<dbReference type="GO" id="GO:0034220">
    <property type="term" value="P:monoatomic ion transmembrane transport"/>
    <property type="evidence" value="ECO:0007669"/>
    <property type="project" value="InterPro"/>
</dbReference>
<keyword evidence="5" id="KW-0812">Transmembrane</keyword>
<comment type="caution">
    <text evidence="13">The sequence shown here is derived from an EMBL/GenBank/DDBJ whole genome shotgun (WGS) entry which is preliminary data.</text>
</comment>
<dbReference type="CDD" id="cd00342">
    <property type="entry name" value="gram_neg_porins"/>
    <property type="match status" value="1"/>
</dbReference>
<dbReference type="PRINTS" id="PR00184">
    <property type="entry name" value="NEISSPPORIN"/>
</dbReference>
<evidence type="ECO:0000256" key="5">
    <source>
        <dbReference type="ARBA" id="ARBA00022692"/>
    </source>
</evidence>
<evidence type="ECO:0000256" key="6">
    <source>
        <dbReference type="ARBA" id="ARBA00022729"/>
    </source>
</evidence>
<feature type="chain" id="PRO_5007619699" evidence="11">
    <location>
        <begin position="21"/>
        <end position="389"/>
    </location>
</feature>
<dbReference type="Gene3D" id="2.40.160.10">
    <property type="entry name" value="Porin"/>
    <property type="match status" value="1"/>
</dbReference>
<keyword evidence="10" id="KW-0998">Cell outer membrane</keyword>
<dbReference type="InterPro" id="IPR050298">
    <property type="entry name" value="Gram-neg_bact_OMP"/>
</dbReference>
<feature type="signal peptide" evidence="11">
    <location>
        <begin position="1"/>
        <end position="20"/>
    </location>
</feature>
<evidence type="ECO:0000256" key="2">
    <source>
        <dbReference type="ARBA" id="ARBA00011233"/>
    </source>
</evidence>
<evidence type="ECO:0000256" key="4">
    <source>
        <dbReference type="ARBA" id="ARBA00022452"/>
    </source>
</evidence>
<dbReference type="PANTHER" id="PTHR34501:SF9">
    <property type="entry name" value="MAJOR OUTER MEMBRANE PROTEIN P.IA"/>
    <property type="match status" value="1"/>
</dbReference>
<keyword evidence="3" id="KW-0813">Transport</keyword>
<evidence type="ECO:0000256" key="9">
    <source>
        <dbReference type="ARBA" id="ARBA00023136"/>
    </source>
</evidence>
<keyword evidence="7" id="KW-0406">Ion transport</keyword>
<evidence type="ECO:0000259" key="12">
    <source>
        <dbReference type="Pfam" id="PF13609"/>
    </source>
</evidence>
<evidence type="ECO:0000256" key="8">
    <source>
        <dbReference type="ARBA" id="ARBA00023114"/>
    </source>
</evidence>
<dbReference type="EMBL" id="FCOE02000003">
    <property type="protein sequence ID" value="SAK47289.1"/>
    <property type="molecule type" value="Genomic_DNA"/>
</dbReference>
<name>A0A157ZP92_9BURK</name>
<dbReference type="InterPro" id="IPR002299">
    <property type="entry name" value="Porin_Neis"/>
</dbReference>
<evidence type="ECO:0000313" key="14">
    <source>
        <dbReference type="Proteomes" id="UP000054911"/>
    </source>
</evidence>
<dbReference type="PANTHER" id="PTHR34501">
    <property type="entry name" value="PROTEIN YDDL-RELATED"/>
    <property type="match status" value="1"/>
</dbReference>
<keyword evidence="4" id="KW-1134">Transmembrane beta strand</keyword>
<dbReference type="AlphaFoldDB" id="A0A157ZP92"/>
<keyword evidence="8" id="KW-0626">Porin</keyword>
<dbReference type="SUPFAM" id="SSF56935">
    <property type="entry name" value="Porins"/>
    <property type="match status" value="1"/>
</dbReference>
<accession>A0A157ZP92</accession>
<protein>
    <submittedName>
        <fullName evidence="13">Outer membrane porin OpcP</fullName>
    </submittedName>
</protein>
<evidence type="ECO:0000256" key="1">
    <source>
        <dbReference type="ARBA" id="ARBA00004571"/>
    </source>
</evidence>
<keyword evidence="6 11" id="KW-0732">Signal</keyword>
<dbReference type="InterPro" id="IPR033900">
    <property type="entry name" value="Gram_neg_porin_domain"/>
</dbReference>
<sequence length="389" mass="41570">MKIRSLGMLALAGASCAAHAQSSVTLYGVINEALTWSSNQGGHHAVQLTGNGEYGSRWGLKGAEDLGGGTQAIFTLENGFNPVNGALGQNNRMFGRQAYMGVTNAQYGTLTFGRQYDAIVGTLQTMTSNGAWGGVMFSHPYDNDNTDNYLRVNNSVKYTSPNFHGFTGIAMYAFSNAPGDFSNNRMWSVGSIYTQGPFSIAAAYSLYDRPGVNTTPTVNTGGAITCCDAPITSKREQIAGIGASYIFGPAKFSLMYSNAIYNNVGTSLTSGINYRFNNYEANVRYTVTPTLLVGAAYTYTSDNITGGPDGPTQVHWHQVNLLVDQFLSKRTSVYLEVIWLRTGGGVFPRPVGGPLPATSDGTLASQVQTMNPSSSKNQAVASIGFVHKF</sequence>
<evidence type="ECO:0000256" key="3">
    <source>
        <dbReference type="ARBA" id="ARBA00022448"/>
    </source>
</evidence>
<dbReference type="GO" id="GO:0015288">
    <property type="term" value="F:porin activity"/>
    <property type="evidence" value="ECO:0007669"/>
    <property type="project" value="UniProtKB-KW"/>
</dbReference>
<dbReference type="GO" id="GO:0046930">
    <property type="term" value="C:pore complex"/>
    <property type="evidence" value="ECO:0007669"/>
    <property type="project" value="UniProtKB-KW"/>
</dbReference>
<comment type="subunit">
    <text evidence="2">Homotrimer.</text>
</comment>
<keyword evidence="14" id="KW-1185">Reference proteome</keyword>
<dbReference type="Pfam" id="PF13609">
    <property type="entry name" value="Porin_4"/>
    <property type="match status" value="1"/>
</dbReference>
<evidence type="ECO:0000256" key="7">
    <source>
        <dbReference type="ARBA" id="ARBA00023065"/>
    </source>
</evidence>
<dbReference type="PRINTS" id="PR00182">
    <property type="entry name" value="ECOLNEIPORIN"/>
</dbReference>
<reference evidence="13" key="1">
    <citation type="submission" date="2016-01" db="EMBL/GenBank/DDBJ databases">
        <authorList>
            <person name="Peeters C."/>
        </authorList>
    </citation>
    <scope>NUCLEOTIDE SEQUENCE [LARGE SCALE GENOMIC DNA]</scope>
    <source>
        <strain evidence="13">LMG 29323</strain>
    </source>
</reference>
<proteinExistence type="predicted"/>
<comment type="subcellular location">
    <subcellularLocation>
        <location evidence="1">Cell outer membrane</location>
        <topology evidence="1">Multi-pass membrane protein</topology>
    </subcellularLocation>
</comment>
<dbReference type="PROSITE" id="PS51257">
    <property type="entry name" value="PROKAR_LIPOPROTEIN"/>
    <property type="match status" value="1"/>
</dbReference>
<feature type="domain" description="Porin" evidence="12">
    <location>
        <begin position="9"/>
        <end position="338"/>
    </location>
</feature>
<keyword evidence="9" id="KW-0472">Membrane</keyword>
<dbReference type="InterPro" id="IPR001702">
    <property type="entry name" value="Porin_Gram-ve"/>
</dbReference>
<dbReference type="Proteomes" id="UP000054911">
    <property type="component" value="Unassembled WGS sequence"/>
</dbReference>
<gene>
    <name evidence="13" type="ORF">AWB80_01085</name>
</gene>
<organism evidence="13 14">
    <name type="scientific">Caballeronia pedi</name>
    <dbReference type="NCBI Taxonomy" id="1777141"/>
    <lineage>
        <taxon>Bacteria</taxon>
        <taxon>Pseudomonadati</taxon>
        <taxon>Pseudomonadota</taxon>
        <taxon>Betaproteobacteria</taxon>
        <taxon>Burkholderiales</taxon>
        <taxon>Burkholderiaceae</taxon>
        <taxon>Caballeronia</taxon>
    </lineage>
</organism>
<dbReference type="RefSeq" id="WP_061173644.1">
    <property type="nucleotide sequence ID" value="NZ_FCOE02000003.1"/>
</dbReference>
<dbReference type="STRING" id="1777141.AWB80_01085"/>
<evidence type="ECO:0000256" key="11">
    <source>
        <dbReference type="SAM" id="SignalP"/>
    </source>
</evidence>
<dbReference type="InterPro" id="IPR023614">
    <property type="entry name" value="Porin_dom_sf"/>
</dbReference>
<evidence type="ECO:0000313" key="13">
    <source>
        <dbReference type="EMBL" id="SAK47289.1"/>
    </source>
</evidence>
<dbReference type="GO" id="GO:0009279">
    <property type="term" value="C:cell outer membrane"/>
    <property type="evidence" value="ECO:0007669"/>
    <property type="project" value="UniProtKB-SubCell"/>
</dbReference>
<evidence type="ECO:0000256" key="10">
    <source>
        <dbReference type="ARBA" id="ARBA00023237"/>
    </source>
</evidence>